<dbReference type="Proteomes" id="UP000215223">
    <property type="component" value="Unassembled WGS sequence"/>
</dbReference>
<keyword evidence="2" id="KW-1185">Reference proteome</keyword>
<reference evidence="1 2" key="1">
    <citation type="submission" date="2017-07" db="EMBL/GenBank/DDBJ databases">
        <title>Amycolatopsis thailandensis Genome sequencing and assembly.</title>
        <authorList>
            <person name="Kaur N."/>
            <person name="Mayilraj S."/>
        </authorList>
    </citation>
    <scope>NUCLEOTIDE SEQUENCE [LARGE SCALE GENOMIC DNA]</scope>
    <source>
        <strain evidence="1 2">JCM 16380</strain>
    </source>
</reference>
<dbReference type="SUPFAM" id="SSF55874">
    <property type="entry name" value="ATPase domain of HSP90 chaperone/DNA topoisomerase II/histidine kinase"/>
    <property type="match status" value="1"/>
</dbReference>
<organism evidence="1 2">
    <name type="scientific">Amycolatopsis thailandensis</name>
    <dbReference type="NCBI Taxonomy" id="589330"/>
    <lineage>
        <taxon>Bacteria</taxon>
        <taxon>Bacillati</taxon>
        <taxon>Actinomycetota</taxon>
        <taxon>Actinomycetes</taxon>
        <taxon>Pseudonocardiales</taxon>
        <taxon>Pseudonocardiaceae</taxon>
        <taxon>Amycolatopsis</taxon>
    </lineage>
</organism>
<sequence>MFITDQDDFKDVIRAWPEVWRQPKLFGLAIAPGPLSGLDAASAVLEGLETEVFDVADSFHWLLEAGDFRACRALLALPAAGMADERRSALDEQINRSIATIRTSLLPRSHRLVKRAETLGIRLDPEEWAKALTDSKQEALDLLDRIQFKLDKEAEQRAVAVESRFAGLPDERTRVAKACLANGEYAVAQRVVEQTDFQPWLSSPTTVRRPQTWPFQNTSNEEVLRWFAGEAPSPSDFEDYLPAKSDSKGRALVTALHDVATSLTADHVASLAAALDGFVQDAPINHHPRPAENGFQVDLCGLNDPRLPWLALPARVCLHVGQTPPSAGGKPRIWLPIGEDRPDLPESVVLLEPNVLFALVEPDGQDQAPTMQWRRINILRHLCMQLPFDQVADTSGTDLGEEGDILIALQWMFDMLGYQPAPEVPDMVLYYTAGIPDALTALVRELSRTVTSRPQLTHDHLTALRDNHESVRAIRDAVFAPLDVDLHAKVVFGALLARAATLGTSRISPNDLAAEVDRLNDIVCDEVERDEARRRELPPERVDMADAIDRIETAGLVTGGTQIVLAGEGLVALLANDDLIAWSVAELRRLHDVHDLLEENARLLLLNRTTRQNLHATKGYKYALEQLKYALNQAVDPDERRTLTQQVKHIEEIIDEYEAIQRGDVQQLLRTTTFDVAELVSDFAQSERHTGRLAIHVNNQVGTTAEVSAIRLLVRLALVDLALNAAQAMDAAKVTNRQMQLTVRQADRGDQCFAVIDVEDSGPGFGNVDNTALDQLRKQNDMPGGEGLRNVQRNLEACRGKLERVATRSSLGGAHLLIWLPLSS</sequence>
<name>A0A229SFD4_9PSEU</name>
<gene>
    <name evidence="1" type="ORF">CFP71_07665</name>
</gene>
<dbReference type="OrthoDB" id="3886987at2"/>
<dbReference type="RefSeq" id="WP_093933127.1">
    <property type="nucleotide sequence ID" value="NZ_NMQT01000024.1"/>
</dbReference>
<evidence type="ECO:0000313" key="2">
    <source>
        <dbReference type="Proteomes" id="UP000215223"/>
    </source>
</evidence>
<comment type="caution">
    <text evidence="1">The sequence shown here is derived from an EMBL/GenBank/DDBJ whole genome shotgun (WGS) entry which is preliminary data.</text>
</comment>
<accession>A0A229SFD4</accession>
<evidence type="ECO:0000313" key="1">
    <source>
        <dbReference type="EMBL" id="OXM57459.1"/>
    </source>
</evidence>
<dbReference type="AlphaFoldDB" id="A0A229SFD4"/>
<dbReference type="Gene3D" id="3.30.565.10">
    <property type="entry name" value="Histidine kinase-like ATPase, C-terminal domain"/>
    <property type="match status" value="1"/>
</dbReference>
<dbReference type="EMBL" id="NMQT01000024">
    <property type="protein sequence ID" value="OXM57459.1"/>
    <property type="molecule type" value="Genomic_DNA"/>
</dbReference>
<proteinExistence type="predicted"/>
<protein>
    <submittedName>
        <fullName evidence="1">Uncharacterized protein</fullName>
    </submittedName>
</protein>
<dbReference type="InterPro" id="IPR036890">
    <property type="entry name" value="HATPase_C_sf"/>
</dbReference>